<keyword evidence="3" id="KW-1185">Reference proteome</keyword>
<accession>A0A7I7SDD9</accession>
<dbReference type="Proteomes" id="UP000193577">
    <property type="component" value="Unassembled WGS sequence"/>
</dbReference>
<dbReference type="EMBL" id="NCXO01000007">
    <property type="protein sequence ID" value="OSC34878.1"/>
    <property type="molecule type" value="Genomic_DNA"/>
</dbReference>
<evidence type="ECO:0000256" key="1">
    <source>
        <dbReference type="SAM" id="MobiDB-lite"/>
    </source>
</evidence>
<gene>
    <name evidence="2" type="ORF">B8W67_04980</name>
</gene>
<dbReference type="RefSeq" id="WP_085302537.1">
    <property type="nucleotide sequence ID" value="NZ_AP022594.1"/>
</dbReference>
<organism evidence="2 3">
    <name type="scientific">Mycolicibacillus koreensis</name>
    <dbReference type="NCBI Taxonomy" id="1069220"/>
    <lineage>
        <taxon>Bacteria</taxon>
        <taxon>Bacillati</taxon>
        <taxon>Actinomycetota</taxon>
        <taxon>Actinomycetes</taxon>
        <taxon>Mycobacteriales</taxon>
        <taxon>Mycobacteriaceae</taxon>
        <taxon>Mycolicibacillus</taxon>
    </lineage>
</organism>
<feature type="region of interest" description="Disordered" evidence="1">
    <location>
        <begin position="1"/>
        <end position="52"/>
    </location>
</feature>
<dbReference type="AlphaFoldDB" id="A0A7I7SDD9"/>
<reference evidence="2 3" key="1">
    <citation type="submission" date="2017-04" db="EMBL/GenBank/DDBJ databases">
        <title>The new phylogeny of genus Mycobacterium.</title>
        <authorList>
            <person name="Tortoli E."/>
            <person name="Trovato A."/>
            <person name="Cirillo D.M."/>
        </authorList>
    </citation>
    <scope>NUCLEOTIDE SEQUENCE [LARGE SCALE GENOMIC DNA]</scope>
    <source>
        <strain evidence="2 3">KCTC 19819</strain>
    </source>
</reference>
<protein>
    <submittedName>
        <fullName evidence="2">Uncharacterized protein</fullName>
    </submittedName>
</protein>
<dbReference type="InterPro" id="IPR045596">
    <property type="entry name" value="DUF6459"/>
</dbReference>
<dbReference type="Pfam" id="PF20060">
    <property type="entry name" value="DUF6459"/>
    <property type="match status" value="1"/>
</dbReference>
<name>A0A7I7SDD9_9MYCO</name>
<comment type="caution">
    <text evidence="2">The sequence shown here is derived from an EMBL/GenBank/DDBJ whole genome shotgun (WGS) entry which is preliminary data.</text>
</comment>
<evidence type="ECO:0000313" key="3">
    <source>
        <dbReference type="Proteomes" id="UP000193577"/>
    </source>
</evidence>
<proteinExistence type="predicted"/>
<sequence length="162" mass="17738">MNDSTHPRRVLHPAVDYEPPPLVLAAPVPRRPRRATPPRSAADPPAPSARPDLRAVAAFADTALRRVLEVLDRRRPAPHLQPVLATPLLDALRCRPATGPAARRHRASAVLRRVRVQAVGPENPPRAAEVVASYARGPRTHAIACRVERIEARWQVVALQIG</sequence>
<dbReference type="OrthoDB" id="4775331at2"/>
<evidence type="ECO:0000313" key="2">
    <source>
        <dbReference type="EMBL" id="OSC34878.1"/>
    </source>
</evidence>